<comment type="similarity">
    <text evidence="7">Belongs to the binding-protein-dependent transport system permease family.</text>
</comment>
<feature type="transmembrane region" description="Helical" evidence="7">
    <location>
        <begin position="186"/>
        <end position="208"/>
    </location>
</feature>
<reference evidence="9" key="1">
    <citation type="submission" date="2021-01" db="EMBL/GenBank/DDBJ databases">
        <title>Whole genome shotgun sequence of Dactylosporangium siamense NBRC 106093.</title>
        <authorList>
            <person name="Komaki H."/>
            <person name="Tamura T."/>
        </authorList>
    </citation>
    <scope>NUCLEOTIDE SEQUENCE</scope>
    <source>
        <strain evidence="9">NBRC 106093</strain>
    </source>
</reference>
<feature type="transmembrane region" description="Helical" evidence="7">
    <location>
        <begin position="101"/>
        <end position="121"/>
    </location>
</feature>
<dbReference type="Gene3D" id="1.10.3720.10">
    <property type="entry name" value="MetI-like"/>
    <property type="match status" value="1"/>
</dbReference>
<comment type="caution">
    <text evidence="9">The sequence shown here is derived from an EMBL/GenBank/DDBJ whole genome shotgun (WGS) entry which is preliminary data.</text>
</comment>
<gene>
    <name evidence="9" type="ORF">Dsi01nite_059940</name>
</gene>
<feature type="transmembrane region" description="Helical" evidence="7">
    <location>
        <begin position="37"/>
        <end position="59"/>
    </location>
</feature>
<name>A0A919UET7_9ACTN</name>
<dbReference type="EMBL" id="BONQ01000091">
    <property type="protein sequence ID" value="GIG47953.1"/>
    <property type="molecule type" value="Genomic_DNA"/>
</dbReference>
<keyword evidence="6 7" id="KW-0472">Membrane</keyword>
<protein>
    <submittedName>
        <fullName evidence="9">Sugar ABC transporter permease</fullName>
    </submittedName>
</protein>
<dbReference type="Pfam" id="PF00528">
    <property type="entry name" value="BPD_transp_1"/>
    <property type="match status" value="1"/>
</dbReference>
<dbReference type="InterPro" id="IPR000515">
    <property type="entry name" value="MetI-like"/>
</dbReference>
<feature type="transmembrane region" description="Helical" evidence="7">
    <location>
        <begin position="296"/>
        <end position="317"/>
    </location>
</feature>
<evidence type="ECO:0000256" key="1">
    <source>
        <dbReference type="ARBA" id="ARBA00004651"/>
    </source>
</evidence>
<keyword evidence="2 7" id="KW-0813">Transport</keyword>
<dbReference type="GO" id="GO:0055085">
    <property type="term" value="P:transmembrane transport"/>
    <property type="evidence" value="ECO:0007669"/>
    <property type="project" value="InterPro"/>
</dbReference>
<keyword evidence="3" id="KW-1003">Cell membrane</keyword>
<evidence type="ECO:0000256" key="4">
    <source>
        <dbReference type="ARBA" id="ARBA00022692"/>
    </source>
</evidence>
<dbReference type="PANTHER" id="PTHR30193:SF37">
    <property type="entry name" value="INNER MEMBRANE ABC TRANSPORTER PERMEASE PROTEIN YCJO"/>
    <property type="match status" value="1"/>
</dbReference>
<dbReference type="Proteomes" id="UP000660611">
    <property type="component" value="Unassembled WGS sequence"/>
</dbReference>
<evidence type="ECO:0000313" key="9">
    <source>
        <dbReference type="EMBL" id="GIG47953.1"/>
    </source>
</evidence>
<dbReference type="InterPro" id="IPR051393">
    <property type="entry name" value="ABC_transporter_permease"/>
</dbReference>
<comment type="subcellular location">
    <subcellularLocation>
        <location evidence="1 7">Cell membrane</location>
        <topology evidence="1 7">Multi-pass membrane protein</topology>
    </subcellularLocation>
</comment>
<evidence type="ECO:0000259" key="8">
    <source>
        <dbReference type="PROSITE" id="PS50928"/>
    </source>
</evidence>
<evidence type="ECO:0000256" key="6">
    <source>
        <dbReference type="ARBA" id="ARBA00023136"/>
    </source>
</evidence>
<accession>A0A919UET7</accession>
<organism evidence="9 10">
    <name type="scientific">Dactylosporangium siamense</name>
    <dbReference type="NCBI Taxonomy" id="685454"/>
    <lineage>
        <taxon>Bacteria</taxon>
        <taxon>Bacillati</taxon>
        <taxon>Actinomycetota</taxon>
        <taxon>Actinomycetes</taxon>
        <taxon>Micromonosporales</taxon>
        <taxon>Micromonosporaceae</taxon>
        <taxon>Dactylosporangium</taxon>
    </lineage>
</organism>
<proteinExistence type="inferred from homology"/>
<dbReference type="AlphaFoldDB" id="A0A919UET7"/>
<sequence>MAKTVKTTIRRAASSAIPRALRERRLLQGQQGFERRFLPWAFLAPLLAVIVGVVGYPVARTIWLSFFDGEYLQSGPFVGLQNYRDIFADPYYTGALVRTTLFAAAVVVTTILLSLAIALVLDAAPRAARVLSVIVLLPWAMPRVASGIVWKWMFDDQYGVVNWLLVNWFGLDSFNGYSWFSTGTPAMVAITVAVVWHSVPFVAVSLFAGLRGTHGEVVEAARVDGASAWQILRRIRLPMIRPLLVVMTTISTIWAYQSFDHFLVMTTPPGGPDHSTEVLSLLTWLEAFAQLDQGSAAAMAVVLFLMLAAVSVLYVRLNREDVR</sequence>
<keyword evidence="10" id="KW-1185">Reference proteome</keyword>
<dbReference type="PROSITE" id="PS50928">
    <property type="entry name" value="ABC_TM1"/>
    <property type="match status" value="1"/>
</dbReference>
<dbReference type="GO" id="GO:0005886">
    <property type="term" value="C:plasma membrane"/>
    <property type="evidence" value="ECO:0007669"/>
    <property type="project" value="UniProtKB-SubCell"/>
</dbReference>
<evidence type="ECO:0000256" key="5">
    <source>
        <dbReference type="ARBA" id="ARBA00022989"/>
    </source>
</evidence>
<keyword evidence="5 7" id="KW-1133">Transmembrane helix</keyword>
<evidence type="ECO:0000256" key="3">
    <source>
        <dbReference type="ARBA" id="ARBA00022475"/>
    </source>
</evidence>
<feature type="domain" description="ABC transmembrane type-1" evidence="8">
    <location>
        <begin position="96"/>
        <end position="314"/>
    </location>
</feature>
<evidence type="ECO:0000256" key="2">
    <source>
        <dbReference type="ARBA" id="ARBA00022448"/>
    </source>
</evidence>
<feature type="transmembrane region" description="Helical" evidence="7">
    <location>
        <begin position="239"/>
        <end position="256"/>
    </location>
</feature>
<evidence type="ECO:0000313" key="10">
    <source>
        <dbReference type="Proteomes" id="UP000660611"/>
    </source>
</evidence>
<feature type="transmembrane region" description="Helical" evidence="7">
    <location>
        <begin position="133"/>
        <end position="153"/>
    </location>
</feature>
<dbReference type="CDD" id="cd06261">
    <property type="entry name" value="TM_PBP2"/>
    <property type="match status" value="1"/>
</dbReference>
<dbReference type="InterPro" id="IPR035906">
    <property type="entry name" value="MetI-like_sf"/>
</dbReference>
<keyword evidence="4 7" id="KW-0812">Transmembrane</keyword>
<dbReference type="SUPFAM" id="SSF161098">
    <property type="entry name" value="MetI-like"/>
    <property type="match status" value="1"/>
</dbReference>
<dbReference type="PANTHER" id="PTHR30193">
    <property type="entry name" value="ABC TRANSPORTER PERMEASE PROTEIN"/>
    <property type="match status" value="1"/>
</dbReference>
<evidence type="ECO:0000256" key="7">
    <source>
        <dbReference type="RuleBase" id="RU363032"/>
    </source>
</evidence>